<comment type="similarity">
    <text evidence="1">Belongs to the LysR transcriptional regulatory family.</text>
</comment>
<dbReference type="EMBL" id="JAYDCJ010000001">
    <property type="protein sequence ID" value="MEA1079284.1"/>
    <property type="molecule type" value="Genomic_DNA"/>
</dbReference>
<evidence type="ECO:0000313" key="7">
    <source>
        <dbReference type="Proteomes" id="UP001305746"/>
    </source>
</evidence>
<evidence type="ECO:0000313" key="6">
    <source>
        <dbReference type="EMBL" id="MEA1079284.1"/>
    </source>
</evidence>
<accession>A0ABU5NTZ5</accession>
<keyword evidence="2" id="KW-0805">Transcription regulation</keyword>
<proteinExistence type="inferred from homology"/>
<comment type="caution">
    <text evidence="6">The sequence shown here is derived from an EMBL/GenBank/DDBJ whole genome shotgun (WGS) entry which is preliminary data.</text>
</comment>
<keyword evidence="7" id="KW-1185">Reference proteome</keyword>
<protein>
    <submittedName>
        <fullName evidence="6">LysR substrate-binding domain-containing protein</fullName>
    </submittedName>
</protein>
<dbReference type="Proteomes" id="UP001305746">
    <property type="component" value="Unassembled WGS sequence"/>
</dbReference>
<dbReference type="PANTHER" id="PTHR30537">
    <property type="entry name" value="HTH-TYPE TRANSCRIPTIONAL REGULATOR"/>
    <property type="match status" value="1"/>
</dbReference>
<dbReference type="SUPFAM" id="SSF53850">
    <property type="entry name" value="Periplasmic binding protein-like II"/>
    <property type="match status" value="1"/>
</dbReference>
<dbReference type="InterPro" id="IPR000847">
    <property type="entry name" value="LysR_HTH_N"/>
</dbReference>
<dbReference type="InterPro" id="IPR036390">
    <property type="entry name" value="WH_DNA-bd_sf"/>
</dbReference>
<dbReference type="InterPro" id="IPR036388">
    <property type="entry name" value="WH-like_DNA-bd_sf"/>
</dbReference>
<dbReference type="PRINTS" id="PR00039">
    <property type="entry name" value="HTHLYSR"/>
</dbReference>
<evidence type="ECO:0000256" key="1">
    <source>
        <dbReference type="ARBA" id="ARBA00009437"/>
    </source>
</evidence>
<evidence type="ECO:0000256" key="4">
    <source>
        <dbReference type="ARBA" id="ARBA00023163"/>
    </source>
</evidence>
<dbReference type="Pfam" id="PF03466">
    <property type="entry name" value="LysR_substrate"/>
    <property type="match status" value="1"/>
</dbReference>
<evidence type="ECO:0000256" key="2">
    <source>
        <dbReference type="ARBA" id="ARBA00023015"/>
    </source>
</evidence>
<dbReference type="Gene3D" id="3.40.190.10">
    <property type="entry name" value="Periplasmic binding protein-like II"/>
    <property type="match status" value="2"/>
</dbReference>
<keyword evidence="4" id="KW-0804">Transcription</keyword>
<dbReference type="InterPro" id="IPR005119">
    <property type="entry name" value="LysR_subst-bd"/>
</dbReference>
<evidence type="ECO:0000259" key="5">
    <source>
        <dbReference type="PROSITE" id="PS50931"/>
    </source>
</evidence>
<dbReference type="InterPro" id="IPR058163">
    <property type="entry name" value="LysR-type_TF_proteobact-type"/>
</dbReference>
<dbReference type="PROSITE" id="PS50931">
    <property type="entry name" value="HTH_LYSR"/>
    <property type="match status" value="1"/>
</dbReference>
<name>A0ABU5NTZ5_9GAMM</name>
<keyword evidence="3" id="KW-0238">DNA-binding</keyword>
<organism evidence="6 7">
    <name type="scientific">Marinobacter qingdaonensis</name>
    <dbReference type="NCBI Taxonomy" id="3108486"/>
    <lineage>
        <taxon>Bacteria</taxon>
        <taxon>Pseudomonadati</taxon>
        <taxon>Pseudomonadota</taxon>
        <taxon>Gammaproteobacteria</taxon>
        <taxon>Pseudomonadales</taxon>
        <taxon>Marinobacteraceae</taxon>
        <taxon>Marinobacter</taxon>
    </lineage>
</organism>
<dbReference type="SUPFAM" id="SSF46785">
    <property type="entry name" value="Winged helix' DNA-binding domain"/>
    <property type="match status" value="1"/>
</dbReference>
<dbReference type="Pfam" id="PF00126">
    <property type="entry name" value="HTH_1"/>
    <property type="match status" value="1"/>
</dbReference>
<feature type="domain" description="HTH lysR-type" evidence="5">
    <location>
        <begin position="5"/>
        <end position="62"/>
    </location>
</feature>
<sequence>MRTRLSLQNLNTFAVAAETLSFQRAAQALHVSPSAVSHQIRSLESQLEYPLFERGDKSIRLTPRGNELYLDIRGAFKQIHEASRKALRGPEDSALALSVAPVFATRWLLPRLRNFRQQHPDITLSVIASSAMADFQHDPFDAAIRMGDGAWPDNVSTRLFDRRIVAACRPELIKRHGGPFPLDQLIRQPLIHNSLMPSLWDEWLNSAGFAPPDTLPGIQVQGISQVMEVIGGDDAIGLVDLSFIQQDLDAGRLSLGNDHVLSDGQGFFLTYPQSMQDRNSLRLFEQWLLTQIAQR</sequence>
<gene>
    <name evidence="6" type="ORF">U5822_01300</name>
</gene>
<dbReference type="PANTHER" id="PTHR30537:SF74">
    <property type="entry name" value="HTH-TYPE TRANSCRIPTIONAL REGULATOR TRPI"/>
    <property type="match status" value="1"/>
</dbReference>
<dbReference type="RefSeq" id="WP_322853809.1">
    <property type="nucleotide sequence ID" value="NZ_JAYDCJ010000001.1"/>
</dbReference>
<dbReference type="CDD" id="cd08432">
    <property type="entry name" value="PBP2_GcdR_TrpI_HvrB_AmpR_like"/>
    <property type="match status" value="1"/>
</dbReference>
<dbReference type="Gene3D" id="1.10.10.10">
    <property type="entry name" value="Winged helix-like DNA-binding domain superfamily/Winged helix DNA-binding domain"/>
    <property type="match status" value="1"/>
</dbReference>
<reference evidence="6 7" key="1">
    <citation type="submission" date="2023-12" db="EMBL/GenBank/DDBJ databases">
        <title>Marinobacter qingdaonensis sp. nov., isolated from the intertidal sediment of Qingdao, PR China.</title>
        <authorList>
            <person name="Li Y."/>
        </authorList>
    </citation>
    <scope>NUCLEOTIDE SEQUENCE [LARGE SCALE GENOMIC DNA]</scope>
    <source>
        <strain evidence="6 7">ASW11-75</strain>
    </source>
</reference>
<evidence type="ECO:0000256" key="3">
    <source>
        <dbReference type="ARBA" id="ARBA00023125"/>
    </source>
</evidence>